<evidence type="ECO:0008006" key="3">
    <source>
        <dbReference type="Google" id="ProtNLM"/>
    </source>
</evidence>
<dbReference type="EMBL" id="MQUA01000013">
    <property type="protein sequence ID" value="PQB07287.1"/>
    <property type="molecule type" value="Genomic_DNA"/>
</dbReference>
<organism evidence="1 2">
    <name type="scientific">Polaribacter filamentus</name>
    <dbReference type="NCBI Taxonomy" id="53483"/>
    <lineage>
        <taxon>Bacteria</taxon>
        <taxon>Pseudomonadati</taxon>
        <taxon>Bacteroidota</taxon>
        <taxon>Flavobacteriia</taxon>
        <taxon>Flavobacteriales</taxon>
        <taxon>Flavobacteriaceae</taxon>
    </lineage>
</organism>
<accession>A0A2S7KXC8</accession>
<name>A0A2S7KXC8_9FLAO</name>
<dbReference type="PROSITE" id="PS51257">
    <property type="entry name" value="PROKAR_LIPOPROTEIN"/>
    <property type="match status" value="1"/>
</dbReference>
<gene>
    <name evidence="1" type="ORF">BST83_09055</name>
</gene>
<dbReference type="Proteomes" id="UP000239522">
    <property type="component" value="Unassembled WGS sequence"/>
</dbReference>
<proteinExistence type="predicted"/>
<evidence type="ECO:0000313" key="1">
    <source>
        <dbReference type="EMBL" id="PQB07287.1"/>
    </source>
</evidence>
<evidence type="ECO:0000313" key="2">
    <source>
        <dbReference type="Proteomes" id="UP000239522"/>
    </source>
</evidence>
<dbReference type="OrthoDB" id="1432964at2"/>
<dbReference type="RefSeq" id="WP_104809513.1">
    <property type="nucleotide sequence ID" value="NZ_MQUA01000013.1"/>
</dbReference>
<reference evidence="1 2" key="1">
    <citation type="submission" date="2016-11" db="EMBL/GenBank/DDBJ databases">
        <title>Trade-off between light-utilization and light-protection in marine flavobacteria.</title>
        <authorList>
            <person name="Kumagai Y."/>
        </authorList>
    </citation>
    <scope>NUCLEOTIDE SEQUENCE [LARGE SCALE GENOMIC DNA]</scope>
    <source>
        <strain evidence="1 2">ATCC 700397</strain>
    </source>
</reference>
<dbReference type="AlphaFoldDB" id="A0A2S7KXC8"/>
<sequence>MKIFKIILISLIFISCSESDDNSDFYTYRFFKNKNLNIVSNDNTYIKYGEIKEGNNLVFEYQFSTQGDVDVIDDEYSEFIRFEINNSINKFNFVNEELTTNSKIVLSKSCECFFEYDPDKDILPTGNISGEKISETEWNISIDVTFYGSENRNITNKFKLKE</sequence>
<keyword evidence="2" id="KW-1185">Reference proteome</keyword>
<protein>
    <recommendedName>
        <fullName evidence="3">Lipoprotein</fullName>
    </recommendedName>
</protein>
<comment type="caution">
    <text evidence="1">The sequence shown here is derived from an EMBL/GenBank/DDBJ whole genome shotgun (WGS) entry which is preliminary data.</text>
</comment>